<feature type="compositionally biased region" description="Low complexity" evidence="5">
    <location>
        <begin position="275"/>
        <end position="298"/>
    </location>
</feature>
<feature type="compositionally biased region" description="Low complexity" evidence="5">
    <location>
        <begin position="1"/>
        <end position="14"/>
    </location>
</feature>
<organism evidence="6 7">
    <name type="scientific">Cylindrotheca closterium</name>
    <dbReference type="NCBI Taxonomy" id="2856"/>
    <lineage>
        <taxon>Eukaryota</taxon>
        <taxon>Sar</taxon>
        <taxon>Stramenopiles</taxon>
        <taxon>Ochrophyta</taxon>
        <taxon>Bacillariophyta</taxon>
        <taxon>Bacillariophyceae</taxon>
        <taxon>Bacillariophycidae</taxon>
        <taxon>Bacillariales</taxon>
        <taxon>Bacillariaceae</taxon>
        <taxon>Cylindrotheca</taxon>
    </lineage>
</organism>
<comment type="caution">
    <text evidence="6">The sequence shown here is derived from an EMBL/GenBank/DDBJ whole genome shotgun (WGS) entry which is preliminary data.</text>
</comment>
<evidence type="ECO:0000256" key="5">
    <source>
        <dbReference type="SAM" id="MobiDB-lite"/>
    </source>
</evidence>
<feature type="compositionally biased region" description="Low complexity" evidence="5">
    <location>
        <begin position="409"/>
        <end position="431"/>
    </location>
</feature>
<dbReference type="GO" id="GO:0006312">
    <property type="term" value="P:mitotic recombination"/>
    <property type="evidence" value="ECO:0007669"/>
    <property type="project" value="TreeGrafter"/>
</dbReference>
<dbReference type="InterPro" id="IPR042525">
    <property type="entry name" value="Rad52_Rad59_Rad22_sf"/>
</dbReference>
<evidence type="ECO:0008006" key="8">
    <source>
        <dbReference type="Google" id="ProtNLM"/>
    </source>
</evidence>
<feature type="region of interest" description="Disordered" evidence="5">
    <location>
        <begin position="1"/>
        <end position="91"/>
    </location>
</feature>
<dbReference type="GO" id="GO:0000724">
    <property type="term" value="P:double-strand break repair via homologous recombination"/>
    <property type="evidence" value="ECO:0007669"/>
    <property type="project" value="TreeGrafter"/>
</dbReference>
<gene>
    <name evidence="6" type="ORF">CYCCA115_LOCUS14707</name>
</gene>
<feature type="compositionally biased region" description="Low complexity" evidence="5">
    <location>
        <begin position="486"/>
        <end position="500"/>
    </location>
</feature>
<evidence type="ECO:0000313" key="7">
    <source>
        <dbReference type="Proteomes" id="UP001295423"/>
    </source>
</evidence>
<keyword evidence="7" id="KW-1185">Reference proteome</keyword>
<comment type="similarity">
    <text evidence="1">Belongs to the RAD52 family.</text>
</comment>
<keyword evidence="3" id="KW-0233">DNA recombination</keyword>
<dbReference type="EMBL" id="CAKOGP040001858">
    <property type="protein sequence ID" value="CAJ1954112.1"/>
    <property type="molecule type" value="Genomic_DNA"/>
</dbReference>
<feature type="compositionally biased region" description="Polar residues" evidence="5">
    <location>
        <begin position="48"/>
        <end position="70"/>
    </location>
</feature>
<dbReference type="Gene3D" id="3.30.390.80">
    <property type="entry name" value="DNA repair protein Rad52/59/22"/>
    <property type="match status" value="1"/>
</dbReference>
<dbReference type="InterPro" id="IPR041247">
    <property type="entry name" value="Rad52_fam"/>
</dbReference>
<keyword evidence="4" id="KW-0234">DNA repair</keyword>
<protein>
    <recommendedName>
        <fullName evidence="8">DNA repair protein RAD52 homolog</fullName>
    </recommendedName>
</protein>
<evidence type="ECO:0000256" key="2">
    <source>
        <dbReference type="ARBA" id="ARBA00022763"/>
    </source>
</evidence>
<accession>A0AAD2JIN4</accession>
<dbReference type="PANTHER" id="PTHR12132:SF1">
    <property type="entry name" value="DNA REPAIR PROTEIN RAD52 HOMOLOG"/>
    <property type="match status" value="1"/>
</dbReference>
<evidence type="ECO:0000313" key="6">
    <source>
        <dbReference type="EMBL" id="CAJ1954112.1"/>
    </source>
</evidence>
<feature type="compositionally biased region" description="Polar residues" evidence="5">
    <location>
        <begin position="433"/>
        <end position="445"/>
    </location>
</feature>
<feature type="compositionally biased region" description="Low complexity" evidence="5">
    <location>
        <begin position="26"/>
        <end position="37"/>
    </location>
</feature>
<dbReference type="Pfam" id="PF04098">
    <property type="entry name" value="Rad52_Rad22"/>
    <property type="match status" value="1"/>
</dbReference>
<evidence type="ECO:0000256" key="3">
    <source>
        <dbReference type="ARBA" id="ARBA00023172"/>
    </source>
</evidence>
<dbReference type="SUPFAM" id="SSF54768">
    <property type="entry name" value="dsRNA-binding domain-like"/>
    <property type="match status" value="1"/>
</dbReference>
<dbReference type="GO" id="GO:0005634">
    <property type="term" value="C:nucleus"/>
    <property type="evidence" value="ECO:0007669"/>
    <property type="project" value="TreeGrafter"/>
</dbReference>
<evidence type="ECO:0000256" key="4">
    <source>
        <dbReference type="ARBA" id="ARBA00023204"/>
    </source>
</evidence>
<feature type="compositionally biased region" description="Polar residues" evidence="5">
    <location>
        <begin position="469"/>
        <end position="484"/>
    </location>
</feature>
<proteinExistence type="inferred from homology"/>
<dbReference type="Proteomes" id="UP001295423">
    <property type="component" value="Unassembled WGS sequence"/>
</dbReference>
<feature type="region of interest" description="Disordered" evidence="5">
    <location>
        <begin position="368"/>
        <end position="559"/>
    </location>
</feature>
<feature type="compositionally biased region" description="Polar residues" evidence="5">
    <location>
        <begin position="368"/>
        <end position="401"/>
    </location>
</feature>
<name>A0AAD2JIN4_9STRA</name>
<dbReference type="PANTHER" id="PTHR12132">
    <property type="entry name" value="DNA REPAIR AND RECOMBINATION PROTEIN RAD52, RAD59"/>
    <property type="match status" value="1"/>
</dbReference>
<dbReference type="InterPro" id="IPR007232">
    <property type="entry name" value="Rad52_Rad59_Rad22"/>
</dbReference>
<evidence type="ECO:0000256" key="1">
    <source>
        <dbReference type="ARBA" id="ARBA00006638"/>
    </source>
</evidence>
<reference evidence="6" key="1">
    <citation type="submission" date="2023-08" db="EMBL/GenBank/DDBJ databases">
        <authorList>
            <person name="Audoor S."/>
            <person name="Bilcke G."/>
        </authorList>
    </citation>
    <scope>NUCLEOTIDE SEQUENCE</scope>
</reference>
<feature type="region of interest" description="Disordered" evidence="5">
    <location>
        <begin position="264"/>
        <end position="310"/>
    </location>
</feature>
<dbReference type="AlphaFoldDB" id="A0AAD2JIN4"/>
<dbReference type="GO" id="GO:0045002">
    <property type="term" value="P:double-strand break repair via single-strand annealing"/>
    <property type="evidence" value="ECO:0007669"/>
    <property type="project" value="TreeGrafter"/>
</dbReference>
<sequence>MNQVPNQPQGYQQQRQHHRNERESISETIQQSSIENSTTQHYRPPAVTQHSFLTSSPSMNSTIPSHSCHSNGGRRPLSPQPKPISYVTNPSDGSILLDHNNNPVTVDKILATKPLKQELSTRPGPGNRQLTYISGDGISRTLNDIFGFDGWNLDIVKVERVESLQNQGKYTAIYTAHVRLTHKASGTYKEDVGMGDSTDRSFATAVGHAIKASITDAMKRAARHFGDKLGNSLYESSFSIKNAPKTLKDALDRHDIERCKAKFGFPKDRKPQQPNTGATSANNTAATTVTTANTATNNGSGPIRNSMGCENKNTTMNPKATTANQYQAPPNQGNRVPLSNLSVNEKPIPAPQHRHQQGNQVKANFAFTSMPTSNQNPNPGHQQARQSAPSVPENAYQQPISGPTRHAVPNATLNNPTNPNINPYNNTNAAPHSRNTYNRANSNRAVQPEPTPNAKPNVTNIPIGPPPTSTDALKNSNLFSYPSQPNQPINIANTAINPNPGSAPPSRRGRFSMDGQHPIQGAPLVTPVSNHANSTKRPNDVVDQSNKRLCRPNNPYASN</sequence>
<feature type="compositionally biased region" description="Polar residues" evidence="5">
    <location>
        <begin position="527"/>
        <end position="536"/>
    </location>
</feature>
<keyword evidence="2" id="KW-0227">DNA damage</keyword>